<evidence type="ECO:0000313" key="2">
    <source>
        <dbReference type="Proteomes" id="UP000437736"/>
    </source>
</evidence>
<protein>
    <submittedName>
        <fullName evidence="1">Uncharacterized protein</fullName>
    </submittedName>
</protein>
<dbReference type="Proteomes" id="UP000437736">
    <property type="component" value="Unassembled WGS sequence"/>
</dbReference>
<name>A0ABW9QTW0_9ACTN</name>
<organism evidence="1 2">
    <name type="scientific">Acidiferrimicrobium australe</name>
    <dbReference type="NCBI Taxonomy" id="2664430"/>
    <lineage>
        <taxon>Bacteria</taxon>
        <taxon>Bacillati</taxon>
        <taxon>Actinomycetota</taxon>
        <taxon>Acidimicrobiia</taxon>
        <taxon>Acidimicrobiales</taxon>
        <taxon>Acidimicrobiaceae</taxon>
        <taxon>Acidiferrimicrobium</taxon>
    </lineage>
</organism>
<proteinExistence type="predicted"/>
<keyword evidence="2" id="KW-1185">Reference proteome</keyword>
<dbReference type="EMBL" id="WJHE01000474">
    <property type="protein sequence ID" value="MST33076.1"/>
    <property type="molecule type" value="Genomic_DNA"/>
</dbReference>
<accession>A0ABW9QTW0</accession>
<evidence type="ECO:0000313" key="1">
    <source>
        <dbReference type="EMBL" id="MST33076.1"/>
    </source>
</evidence>
<comment type="caution">
    <text evidence="1">The sequence shown here is derived from an EMBL/GenBank/DDBJ whole genome shotgun (WGS) entry which is preliminary data.</text>
</comment>
<gene>
    <name evidence="1" type="ORF">GHK86_10130</name>
</gene>
<reference evidence="1 2" key="1">
    <citation type="submission" date="2019-11" db="EMBL/GenBank/DDBJ databases">
        <title>Acidiferrimicrobium australis gen. nov., sp. nov., an acidophilic and obligately heterotrophic, member of the Actinobacteria that catalyses dissimilatory oxido- reduction of iron isolated from metal-rich acidic water in Chile.</title>
        <authorList>
            <person name="Gonzalez D."/>
            <person name="Huber K."/>
            <person name="Hedrich S."/>
            <person name="Rojas-Villalobos C."/>
            <person name="Quatrini R."/>
            <person name="Dinamarca M.A."/>
            <person name="Schwarz A."/>
            <person name="Canales C."/>
            <person name="Nancucheo I."/>
        </authorList>
    </citation>
    <scope>NUCLEOTIDE SEQUENCE [LARGE SCALE GENOMIC DNA]</scope>
    <source>
        <strain evidence="1 2">USS-CCA1</strain>
    </source>
</reference>
<sequence length="56" mass="5599">MPQAARPAPAVTGVDYLGLVAAAHEEETGTGVKVDFSRMALLGDVNGSDGVDEVGG</sequence>